<evidence type="ECO:0000313" key="3">
    <source>
        <dbReference type="Proteomes" id="UP001497457"/>
    </source>
</evidence>
<dbReference type="InterPro" id="IPR005174">
    <property type="entry name" value="KIB1-4_b-propeller"/>
</dbReference>
<proteinExistence type="predicted"/>
<dbReference type="AlphaFoldDB" id="A0ABC8W843"/>
<keyword evidence="3" id="KW-1185">Reference proteome</keyword>
<reference evidence="3" key="1">
    <citation type="submission" date="2024-06" db="EMBL/GenBank/DDBJ databases">
        <authorList>
            <person name="Ryan C."/>
        </authorList>
    </citation>
    <scope>NUCLEOTIDE SEQUENCE [LARGE SCALE GENOMIC DNA]</scope>
</reference>
<name>A0ABC8W843_9POAL</name>
<dbReference type="PANTHER" id="PTHR33800">
    <property type="entry name" value="OS06G0113600 PROTEIN"/>
    <property type="match status" value="1"/>
</dbReference>
<accession>A0ABC8W843</accession>
<dbReference type="PANTHER" id="PTHR33800:SF26">
    <property type="entry name" value="DUF295 DOMAIN-CONTAINING PROTEIN"/>
    <property type="match status" value="1"/>
</dbReference>
<evidence type="ECO:0000313" key="2">
    <source>
        <dbReference type="EMBL" id="CAL4904563.1"/>
    </source>
</evidence>
<dbReference type="EMBL" id="OZ075121">
    <property type="protein sequence ID" value="CAL4904563.1"/>
    <property type="molecule type" value="Genomic_DNA"/>
</dbReference>
<evidence type="ECO:0000259" key="1">
    <source>
        <dbReference type="Pfam" id="PF03478"/>
    </source>
</evidence>
<gene>
    <name evidence="2" type="ORF">URODEC1_LOCUS11195</name>
</gene>
<protein>
    <recommendedName>
        <fullName evidence="1">KIB1-4 beta-propeller domain-containing protein</fullName>
    </recommendedName>
</protein>
<dbReference type="Pfam" id="PF03478">
    <property type="entry name" value="Beta-prop_KIB1-4"/>
    <property type="match status" value="1"/>
</dbReference>
<organism evidence="2 3">
    <name type="scientific">Urochloa decumbens</name>
    <dbReference type="NCBI Taxonomy" id="240449"/>
    <lineage>
        <taxon>Eukaryota</taxon>
        <taxon>Viridiplantae</taxon>
        <taxon>Streptophyta</taxon>
        <taxon>Embryophyta</taxon>
        <taxon>Tracheophyta</taxon>
        <taxon>Spermatophyta</taxon>
        <taxon>Magnoliopsida</taxon>
        <taxon>Liliopsida</taxon>
        <taxon>Poales</taxon>
        <taxon>Poaceae</taxon>
        <taxon>PACMAD clade</taxon>
        <taxon>Panicoideae</taxon>
        <taxon>Panicodae</taxon>
        <taxon>Paniceae</taxon>
        <taxon>Melinidinae</taxon>
        <taxon>Urochloa</taxon>
    </lineage>
</organism>
<feature type="domain" description="KIB1-4 beta-propeller" evidence="1">
    <location>
        <begin position="169"/>
        <end position="403"/>
    </location>
</feature>
<dbReference type="Proteomes" id="UP001497457">
    <property type="component" value="Chromosome 11b"/>
</dbReference>
<reference evidence="2 3" key="2">
    <citation type="submission" date="2024-10" db="EMBL/GenBank/DDBJ databases">
        <authorList>
            <person name="Ryan C."/>
        </authorList>
    </citation>
    <scope>NUCLEOTIDE SEQUENCE [LARGE SCALE GENOMIC DNA]</scope>
</reference>
<sequence length="455" mass="52111">MRELFLPSTTHPHATTLCAPMAGSRRRRRRRAHSSQLGVELSPLADATLSTREVTIVEIPSKNNCHTSGYTSWTSSGPHVCADLLDTLLHEIIVLISSFHDFLAFISTCRSWRAALSSFPSVYTFSFPPFHFEPFGPYFLPHSRGIKCLLLSNCKWQLTDPCKKNFSLRRSVPQNTPDTMHYLGCSFGYLIFTYEEDYLLVDAYTGAKVKPPKLPYDIRIGWFSGIGMLTAPFRSSNSRLLLFSRASMFEWQVGTDSWSEYPLNLGRERVHQTVLFKGYIYVIDVLLRLHTIQLTPQFSIQEVDITWESLHTLPINPWLVVCSDMLLMVDLTLRSDKELSSSIFEVFRLDFSVEPAKWLKMEKLENHALFVSLDKRNPAFSCMNPERWGGKSNCIYVARLFEDPDETWTVVELGQPMQNSKSTVHCTHYSWTSFPDHSQIGSLWLFLSLVYGASQ</sequence>